<protein>
    <recommendedName>
        <fullName evidence="11">Succinate dehydrogenase cytochrome b560 subunit</fullName>
    </recommendedName>
</protein>
<evidence type="ECO:0000313" key="9">
    <source>
        <dbReference type="EMBL" id="KAJ7734817.1"/>
    </source>
</evidence>
<dbReference type="PANTHER" id="PTHR10978">
    <property type="entry name" value="SUCCINATE DEHYDROGENASE CYTOCHROME B560 SUBUNIT"/>
    <property type="match status" value="1"/>
</dbReference>
<name>A0AAD7MXA3_9AGAR</name>
<dbReference type="InterPro" id="IPR034804">
    <property type="entry name" value="SQR/QFR_C/D"/>
</dbReference>
<dbReference type="InterPro" id="IPR000701">
    <property type="entry name" value="SuccDH_FuR_B_TM-su"/>
</dbReference>
<evidence type="ECO:0000256" key="2">
    <source>
        <dbReference type="ARBA" id="ARBA00022617"/>
    </source>
</evidence>
<reference evidence="9" key="1">
    <citation type="submission" date="2023-03" db="EMBL/GenBank/DDBJ databases">
        <title>Massive genome expansion in bonnet fungi (Mycena s.s.) driven by repeated elements and novel gene families across ecological guilds.</title>
        <authorList>
            <consortium name="Lawrence Berkeley National Laboratory"/>
            <person name="Harder C.B."/>
            <person name="Miyauchi S."/>
            <person name="Viragh M."/>
            <person name="Kuo A."/>
            <person name="Thoen E."/>
            <person name="Andreopoulos B."/>
            <person name="Lu D."/>
            <person name="Skrede I."/>
            <person name="Drula E."/>
            <person name="Henrissat B."/>
            <person name="Morin E."/>
            <person name="Kohler A."/>
            <person name="Barry K."/>
            <person name="LaButti K."/>
            <person name="Morin E."/>
            <person name="Salamov A."/>
            <person name="Lipzen A."/>
            <person name="Mereny Z."/>
            <person name="Hegedus B."/>
            <person name="Baldrian P."/>
            <person name="Stursova M."/>
            <person name="Weitz H."/>
            <person name="Taylor A."/>
            <person name="Grigoriev I.V."/>
            <person name="Nagy L.G."/>
            <person name="Martin F."/>
            <person name="Kauserud H."/>
        </authorList>
    </citation>
    <scope>NUCLEOTIDE SEQUENCE</scope>
    <source>
        <strain evidence="9">CBHHK182m</strain>
    </source>
</reference>
<dbReference type="NCBIfam" id="TIGR02970">
    <property type="entry name" value="succ_dehyd_cytB"/>
    <property type="match status" value="1"/>
</dbReference>
<dbReference type="Gene3D" id="1.20.1300.10">
    <property type="entry name" value="Fumarate reductase/succinate dehydrogenase, transmembrane subunit"/>
    <property type="match status" value="1"/>
</dbReference>
<dbReference type="GO" id="GO:0005739">
    <property type="term" value="C:mitochondrion"/>
    <property type="evidence" value="ECO:0007669"/>
    <property type="project" value="GOC"/>
</dbReference>
<dbReference type="PROSITE" id="PS01001">
    <property type="entry name" value="SDH_CYT_2"/>
    <property type="match status" value="1"/>
</dbReference>
<comment type="caution">
    <text evidence="9">The sequence shown here is derived from an EMBL/GenBank/DDBJ whole genome shotgun (WGS) entry which is preliminary data.</text>
</comment>
<keyword evidence="10" id="KW-1185">Reference proteome</keyword>
<dbReference type="Proteomes" id="UP001215598">
    <property type="component" value="Unassembled WGS sequence"/>
</dbReference>
<comment type="cofactor">
    <cofactor evidence="8">
        <name>heme</name>
        <dbReference type="ChEBI" id="CHEBI:30413"/>
    </cofactor>
    <text evidence="8">The heme is bound between the two transmembrane subunits.</text>
</comment>
<evidence type="ECO:0000256" key="3">
    <source>
        <dbReference type="ARBA" id="ARBA00022692"/>
    </source>
</evidence>
<dbReference type="AlphaFoldDB" id="A0AAD7MXA3"/>
<proteinExistence type="predicted"/>
<evidence type="ECO:0000256" key="8">
    <source>
        <dbReference type="PIRSR" id="PIRSR000178-1"/>
    </source>
</evidence>
<organism evidence="9 10">
    <name type="scientific">Mycena metata</name>
    <dbReference type="NCBI Taxonomy" id="1033252"/>
    <lineage>
        <taxon>Eukaryota</taxon>
        <taxon>Fungi</taxon>
        <taxon>Dikarya</taxon>
        <taxon>Basidiomycota</taxon>
        <taxon>Agaricomycotina</taxon>
        <taxon>Agaricomycetes</taxon>
        <taxon>Agaricomycetidae</taxon>
        <taxon>Agaricales</taxon>
        <taxon>Marasmiineae</taxon>
        <taxon>Mycenaceae</taxon>
        <taxon>Mycena</taxon>
    </lineage>
</organism>
<evidence type="ECO:0000256" key="1">
    <source>
        <dbReference type="ARBA" id="ARBA00004141"/>
    </source>
</evidence>
<evidence type="ECO:0000256" key="5">
    <source>
        <dbReference type="ARBA" id="ARBA00022989"/>
    </source>
</evidence>
<keyword evidence="6 8" id="KW-0408">Iron</keyword>
<dbReference type="GO" id="GO:0009055">
    <property type="term" value="F:electron transfer activity"/>
    <property type="evidence" value="ECO:0007669"/>
    <property type="project" value="InterPro"/>
</dbReference>
<evidence type="ECO:0000313" key="10">
    <source>
        <dbReference type="Proteomes" id="UP001215598"/>
    </source>
</evidence>
<evidence type="ECO:0000256" key="4">
    <source>
        <dbReference type="ARBA" id="ARBA00022723"/>
    </source>
</evidence>
<dbReference type="GO" id="GO:0006099">
    <property type="term" value="P:tricarboxylic acid cycle"/>
    <property type="evidence" value="ECO:0007669"/>
    <property type="project" value="InterPro"/>
</dbReference>
<keyword evidence="2 8" id="KW-0349">Heme</keyword>
<evidence type="ECO:0008006" key="11">
    <source>
        <dbReference type="Google" id="ProtNLM"/>
    </source>
</evidence>
<feature type="binding site" description="axial binding residue" evidence="8">
    <location>
        <position position="81"/>
    </location>
    <ligand>
        <name>heme</name>
        <dbReference type="ChEBI" id="CHEBI:30413"/>
        <note>ligand shared with second transmembrane subunit</note>
    </ligand>
    <ligandPart>
        <name>Fe</name>
        <dbReference type="ChEBI" id="CHEBI:18248"/>
    </ligandPart>
</feature>
<sequence>VLNKQRLLRPSSPHFTIYQPQLIWLASIANRATGVLYGVSLAYLVAPSTFDSVHVVEFVAGLPDAAKYTGKALLAAPFAFHSLNGIRHLSWDMGNVLMSLKGVYETGYAVLAGTAISTVVLVLL</sequence>
<dbReference type="PANTHER" id="PTHR10978:SF5">
    <property type="entry name" value="SUCCINATE DEHYDROGENASE CYTOCHROME B560 SUBUNIT, MITOCHONDRIAL"/>
    <property type="match status" value="1"/>
</dbReference>
<gene>
    <name evidence="9" type="ORF">B0H16DRAFT_1327380</name>
</gene>
<dbReference type="SUPFAM" id="SSF81343">
    <property type="entry name" value="Fumarate reductase respiratory complex transmembrane subunits"/>
    <property type="match status" value="1"/>
</dbReference>
<dbReference type="InterPro" id="IPR018495">
    <property type="entry name" value="Succ_DH_cyt_bsu_CS"/>
</dbReference>
<keyword evidence="5" id="KW-1133">Transmembrane helix</keyword>
<dbReference type="CDD" id="cd03499">
    <property type="entry name" value="SQR_TypeC_SdhC"/>
    <property type="match status" value="1"/>
</dbReference>
<accession>A0AAD7MXA3</accession>
<dbReference type="GO" id="GO:0006121">
    <property type="term" value="P:mitochondrial electron transport, succinate to ubiquinone"/>
    <property type="evidence" value="ECO:0007669"/>
    <property type="project" value="TreeGrafter"/>
</dbReference>
<feature type="non-terminal residue" evidence="9">
    <location>
        <position position="1"/>
    </location>
</feature>
<evidence type="ECO:0000256" key="7">
    <source>
        <dbReference type="ARBA" id="ARBA00023136"/>
    </source>
</evidence>
<keyword evidence="7" id="KW-0472">Membrane</keyword>
<evidence type="ECO:0000256" key="6">
    <source>
        <dbReference type="ARBA" id="ARBA00023004"/>
    </source>
</evidence>
<dbReference type="Pfam" id="PF01127">
    <property type="entry name" value="Sdh_cyt"/>
    <property type="match status" value="1"/>
</dbReference>
<keyword evidence="3" id="KW-0812">Transmembrane</keyword>
<keyword evidence="4 8" id="KW-0479">Metal-binding</keyword>
<comment type="subcellular location">
    <subcellularLocation>
        <location evidence="1">Membrane</location>
        <topology evidence="1">Multi-pass membrane protein</topology>
    </subcellularLocation>
</comment>
<dbReference type="EMBL" id="JARKIB010000130">
    <property type="protein sequence ID" value="KAJ7734817.1"/>
    <property type="molecule type" value="Genomic_DNA"/>
</dbReference>
<dbReference type="PIRSF" id="PIRSF000178">
    <property type="entry name" value="SDH_cyt_b560"/>
    <property type="match status" value="1"/>
</dbReference>
<dbReference type="GO" id="GO:0016020">
    <property type="term" value="C:membrane"/>
    <property type="evidence" value="ECO:0007669"/>
    <property type="project" value="UniProtKB-SubCell"/>
</dbReference>
<dbReference type="InterPro" id="IPR014314">
    <property type="entry name" value="Succ_DH_cytb556"/>
</dbReference>
<dbReference type="GO" id="GO:0046872">
    <property type="term" value="F:metal ion binding"/>
    <property type="evidence" value="ECO:0007669"/>
    <property type="project" value="UniProtKB-KW"/>
</dbReference>